<dbReference type="EMBL" id="JAOTOJ010000008">
    <property type="protein sequence ID" value="KAK9396332.1"/>
    <property type="molecule type" value="Genomic_DNA"/>
</dbReference>
<organism evidence="2 3">
    <name type="scientific">Crotalus adamanteus</name>
    <name type="common">Eastern diamondback rattlesnake</name>
    <dbReference type="NCBI Taxonomy" id="8729"/>
    <lineage>
        <taxon>Eukaryota</taxon>
        <taxon>Metazoa</taxon>
        <taxon>Chordata</taxon>
        <taxon>Craniata</taxon>
        <taxon>Vertebrata</taxon>
        <taxon>Euteleostomi</taxon>
        <taxon>Lepidosauria</taxon>
        <taxon>Squamata</taxon>
        <taxon>Bifurcata</taxon>
        <taxon>Unidentata</taxon>
        <taxon>Episquamata</taxon>
        <taxon>Toxicofera</taxon>
        <taxon>Serpentes</taxon>
        <taxon>Colubroidea</taxon>
        <taxon>Viperidae</taxon>
        <taxon>Crotalinae</taxon>
        <taxon>Crotalus</taxon>
    </lineage>
</organism>
<evidence type="ECO:0000313" key="3">
    <source>
        <dbReference type="Proteomes" id="UP001474421"/>
    </source>
</evidence>
<reference evidence="2 3" key="1">
    <citation type="journal article" date="2024" name="Proc. Natl. Acad. Sci. U.S.A.">
        <title>The genetic regulatory architecture and epigenomic basis for age-related changes in rattlesnake venom.</title>
        <authorList>
            <person name="Hogan M.P."/>
            <person name="Holding M.L."/>
            <person name="Nystrom G.S."/>
            <person name="Colston T.J."/>
            <person name="Bartlett D.A."/>
            <person name="Mason A.J."/>
            <person name="Ellsworth S.A."/>
            <person name="Rautsaw R.M."/>
            <person name="Lawrence K.C."/>
            <person name="Strickland J.L."/>
            <person name="He B."/>
            <person name="Fraser P."/>
            <person name="Margres M.J."/>
            <person name="Gilbert D.M."/>
            <person name="Gibbs H.L."/>
            <person name="Parkinson C.L."/>
            <person name="Rokyta D.R."/>
        </authorList>
    </citation>
    <scope>NUCLEOTIDE SEQUENCE [LARGE SCALE GENOMIC DNA]</scope>
    <source>
        <strain evidence="2">DRR0105</strain>
    </source>
</reference>
<dbReference type="AlphaFoldDB" id="A0AAW1B2N6"/>
<protein>
    <recommendedName>
        <fullName evidence="1">Dilute domain-containing protein</fullName>
    </recommendedName>
</protein>
<dbReference type="PROSITE" id="PS51126">
    <property type="entry name" value="DILUTE"/>
    <property type="match status" value="1"/>
</dbReference>
<comment type="caution">
    <text evidence="2">The sequence shown here is derived from an EMBL/GenBank/DDBJ whole genome shotgun (WGS) entry which is preliminary data.</text>
</comment>
<dbReference type="InterPro" id="IPR002710">
    <property type="entry name" value="Dilute_dom"/>
</dbReference>
<dbReference type="Proteomes" id="UP001474421">
    <property type="component" value="Unassembled WGS sequence"/>
</dbReference>
<accession>A0AAW1B2N6</accession>
<sequence length="40" mass="4890">MYFLLKYPFSSLLTVIFRCNCCSFMYLNIFKQKLMGIPEW</sequence>
<name>A0AAW1B2N6_CROAD</name>
<evidence type="ECO:0000259" key="1">
    <source>
        <dbReference type="PROSITE" id="PS51126"/>
    </source>
</evidence>
<gene>
    <name evidence="2" type="ORF">NXF25_019693</name>
</gene>
<feature type="domain" description="Dilute" evidence="1">
    <location>
        <begin position="1"/>
        <end position="40"/>
    </location>
</feature>
<proteinExistence type="predicted"/>
<evidence type="ECO:0000313" key="2">
    <source>
        <dbReference type="EMBL" id="KAK9396332.1"/>
    </source>
</evidence>
<keyword evidence="3" id="KW-1185">Reference proteome</keyword>